<protein>
    <recommendedName>
        <fullName evidence="5">Secreted protein</fullName>
    </recommendedName>
</protein>
<organism evidence="3 4">
    <name type="scientific">Ophiobolus disseminans</name>
    <dbReference type="NCBI Taxonomy" id="1469910"/>
    <lineage>
        <taxon>Eukaryota</taxon>
        <taxon>Fungi</taxon>
        <taxon>Dikarya</taxon>
        <taxon>Ascomycota</taxon>
        <taxon>Pezizomycotina</taxon>
        <taxon>Dothideomycetes</taxon>
        <taxon>Pleosporomycetidae</taxon>
        <taxon>Pleosporales</taxon>
        <taxon>Pleosporineae</taxon>
        <taxon>Phaeosphaeriaceae</taxon>
        <taxon>Ophiobolus</taxon>
    </lineage>
</organism>
<evidence type="ECO:0000313" key="4">
    <source>
        <dbReference type="Proteomes" id="UP000799424"/>
    </source>
</evidence>
<evidence type="ECO:0000313" key="3">
    <source>
        <dbReference type="EMBL" id="KAF2821147.1"/>
    </source>
</evidence>
<keyword evidence="1" id="KW-0472">Membrane</keyword>
<evidence type="ECO:0000256" key="1">
    <source>
        <dbReference type="SAM" id="Phobius"/>
    </source>
</evidence>
<keyword evidence="4" id="KW-1185">Reference proteome</keyword>
<dbReference type="EMBL" id="MU006238">
    <property type="protein sequence ID" value="KAF2821147.1"/>
    <property type="molecule type" value="Genomic_DNA"/>
</dbReference>
<proteinExistence type="predicted"/>
<evidence type="ECO:0008006" key="5">
    <source>
        <dbReference type="Google" id="ProtNLM"/>
    </source>
</evidence>
<name>A0A6A6ZLM9_9PLEO</name>
<feature type="transmembrane region" description="Helical" evidence="1">
    <location>
        <begin position="31"/>
        <end position="52"/>
    </location>
</feature>
<keyword evidence="1" id="KW-0812">Transmembrane</keyword>
<gene>
    <name evidence="3" type="ORF">CC86DRAFT_109829</name>
</gene>
<sequence length="154" mass="16912">MWKGVLTLLPVVSLSLNACRLGCGNPLNTDTLISLLSFILPNIFFSSIVALVPSRRPATKTDTDPMTPLILERVADLMTRRKQPLCPACSKLPFKVVLRNIVPLVIQRNNTSDPHGTNLPLVGIMNHQSKPDSRLVMIFNSTHISVLASEDSSK</sequence>
<accession>A0A6A6ZLM9</accession>
<dbReference type="AlphaFoldDB" id="A0A6A6ZLM9"/>
<evidence type="ECO:0000256" key="2">
    <source>
        <dbReference type="SAM" id="SignalP"/>
    </source>
</evidence>
<dbReference type="Proteomes" id="UP000799424">
    <property type="component" value="Unassembled WGS sequence"/>
</dbReference>
<keyword evidence="1" id="KW-1133">Transmembrane helix</keyword>
<reference evidence="3" key="1">
    <citation type="journal article" date="2020" name="Stud. Mycol.">
        <title>101 Dothideomycetes genomes: a test case for predicting lifestyles and emergence of pathogens.</title>
        <authorList>
            <person name="Haridas S."/>
            <person name="Albert R."/>
            <person name="Binder M."/>
            <person name="Bloem J."/>
            <person name="Labutti K."/>
            <person name="Salamov A."/>
            <person name="Andreopoulos B."/>
            <person name="Baker S."/>
            <person name="Barry K."/>
            <person name="Bills G."/>
            <person name="Bluhm B."/>
            <person name="Cannon C."/>
            <person name="Castanera R."/>
            <person name="Culley D."/>
            <person name="Daum C."/>
            <person name="Ezra D."/>
            <person name="Gonzalez J."/>
            <person name="Henrissat B."/>
            <person name="Kuo A."/>
            <person name="Liang C."/>
            <person name="Lipzen A."/>
            <person name="Lutzoni F."/>
            <person name="Magnuson J."/>
            <person name="Mondo S."/>
            <person name="Nolan M."/>
            <person name="Ohm R."/>
            <person name="Pangilinan J."/>
            <person name="Park H.-J."/>
            <person name="Ramirez L."/>
            <person name="Alfaro M."/>
            <person name="Sun H."/>
            <person name="Tritt A."/>
            <person name="Yoshinaga Y."/>
            <person name="Zwiers L.-H."/>
            <person name="Turgeon B."/>
            <person name="Goodwin S."/>
            <person name="Spatafora J."/>
            <person name="Crous P."/>
            <person name="Grigoriev I."/>
        </authorList>
    </citation>
    <scope>NUCLEOTIDE SEQUENCE</scope>
    <source>
        <strain evidence="3">CBS 113818</strain>
    </source>
</reference>
<feature type="chain" id="PRO_5025426993" description="Secreted protein" evidence="2">
    <location>
        <begin position="25"/>
        <end position="154"/>
    </location>
</feature>
<keyword evidence="2" id="KW-0732">Signal</keyword>
<feature type="signal peptide" evidence="2">
    <location>
        <begin position="1"/>
        <end position="24"/>
    </location>
</feature>